<dbReference type="GeneID" id="131806855"/>
<dbReference type="PIRSF" id="PIRSF018431">
    <property type="entry name" value="Molluscan_insulin_rel_peptide"/>
    <property type="match status" value="1"/>
</dbReference>
<evidence type="ECO:0000256" key="5">
    <source>
        <dbReference type="ARBA" id="ARBA00023157"/>
    </source>
</evidence>
<keyword evidence="4 7" id="KW-0732">Signal</keyword>
<feature type="signal peptide" evidence="7">
    <location>
        <begin position="1"/>
        <end position="20"/>
    </location>
</feature>
<feature type="chain" id="PRO_5045315912" evidence="7">
    <location>
        <begin position="21"/>
        <end position="116"/>
    </location>
</feature>
<evidence type="ECO:0000256" key="3">
    <source>
        <dbReference type="ARBA" id="ARBA00022685"/>
    </source>
</evidence>
<evidence type="ECO:0000313" key="10">
    <source>
        <dbReference type="RefSeq" id="XP_058987636.1"/>
    </source>
</evidence>
<dbReference type="SUPFAM" id="SSF56994">
    <property type="entry name" value="Insulin-like"/>
    <property type="match status" value="1"/>
</dbReference>
<dbReference type="Proteomes" id="UP001652621">
    <property type="component" value="Unplaced"/>
</dbReference>
<evidence type="ECO:0000259" key="8">
    <source>
        <dbReference type="SMART" id="SM00078"/>
    </source>
</evidence>
<evidence type="ECO:0000256" key="6">
    <source>
        <dbReference type="RuleBase" id="RU000406"/>
    </source>
</evidence>
<dbReference type="InterPro" id="IPR036438">
    <property type="entry name" value="Insulin-like_sf"/>
</dbReference>
<sequence length="116" mass="13188">MKLLYFIICCVALYKCVVQSQTRVCGPSLSQLLQTVCENGFNPKFDKKSNVPPYLFISKLSKRSGQEPLQPLFADMLLNKRPSAVASARQERIYSGVYDECCRKTCSFNEIVDYCL</sequence>
<evidence type="ECO:0000256" key="4">
    <source>
        <dbReference type="ARBA" id="ARBA00022729"/>
    </source>
</evidence>
<dbReference type="Pfam" id="PF00049">
    <property type="entry name" value="Insulin"/>
    <property type="match status" value="1"/>
</dbReference>
<dbReference type="Gene3D" id="1.10.100.10">
    <property type="entry name" value="Insulin-like"/>
    <property type="match status" value="1"/>
</dbReference>
<evidence type="ECO:0000313" key="9">
    <source>
        <dbReference type="Proteomes" id="UP001652621"/>
    </source>
</evidence>
<comment type="similarity">
    <text evidence="1 6">Belongs to the insulin family.</text>
</comment>
<name>A0ABM3VPB8_MUSDO</name>
<dbReference type="RefSeq" id="XP_058987636.1">
    <property type="nucleotide sequence ID" value="XM_059131653.1"/>
</dbReference>
<protein>
    <submittedName>
        <fullName evidence="10">Probable insulin-like peptide 5</fullName>
    </submittedName>
</protein>
<evidence type="ECO:0000256" key="1">
    <source>
        <dbReference type="ARBA" id="ARBA00009034"/>
    </source>
</evidence>
<dbReference type="PROSITE" id="PS00262">
    <property type="entry name" value="INSULIN"/>
    <property type="match status" value="1"/>
</dbReference>
<feature type="domain" description="Insulin-like" evidence="8">
    <location>
        <begin position="22"/>
        <end position="115"/>
    </location>
</feature>
<proteinExistence type="inferred from homology"/>
<evidence type="ECO:0000256" key="7">
    <source>
        <dbReference type="SAM" id="SignalP"/>
    </source>
</evidence>
<keyword evidence="6" id="KW-0964">Secreted</keyword>
<keyword evidence="9" id="KW-1185">Reference proteome</keyword>
<dbReference type="PANTHER" id="PTHR13647">
    <property type="entry name" value="INSULIN-LIKE PEPTIDE 2-RELATED"/>
    <property type="match status" value="1"/>
</dbReference>
<dbReference type="SMART" id="SM00078">
    <property type="entry name" value="IlGF"/>
    <property type="match status" value="1"/>
</dbReference>
<keyword evidence="5" id="KW-1015">Disulfide bond</keyword>
<dbReference type="InterPro" id="IPR016179">
    <property type="entry name" value="Insulin-like"/>
</dbReference>
<dbReference type="InterPro" id="IPR022352">
    <property type="entry name" value="Ins/IGF/rlx"/>
</dbReference>
<dbReference type="PANTHER" id="PTHR13647:SF4">
    <property type="entry name" value="INSULIN-LIKE PEPTIDE 1-RELATED"/>
    <property type="match status" value="1"/>
</dbReference>
<organism evidence="9 10">
    <name type="scientific">Musca domestica</name>
    <name type="common">House fly</name>
    <dbReference type="NCBI Taxonomy" id="7370"/>
    <lineage>
        <taxon>Eukaryota</taxon>
        <taxon>Metazoa</taxon>
        <taxon>Ecdysozoa</taxon>
        <taxon>Arthropoda</taxon>
        <taxon>Hexapoda</taxon>
        <taxon>Insecta</taxon>
        <taxon>Pterygota</taxon>
        <taxon>Neoptera</taxon>
        <taxon>Endopterygota</taxon>
        <taxon>Diptera</taxon>
        <taxon>Brachycera</taxon>
        <taxon>Muscomorpha</taxon>
        <taxon>Muscoidea</taxon>
        <taxon>Muscidae</taxon>
        <taxon>Musca</taxon>
    </lineage>
</organism>
<dbReference type="PRINTS" id="PR00276">
    <property type="entry name" value="INSULINFAMLY"/>
</dbReference>
<accession>A0ABM3VPB8</accession>
<evidence type="ECO:0000256" key="2">
    <source>
        <dbReference type="ARBA" id="ARBA00011207"/>
    </source>
</evidence>
<comment type="subcellular location">
    <subcellularLocation>
        <location evidence="6">Secreted</location>
    </subcellularLocation>
</comment>
<keyword evidence="3" id="KW-0165">Cleavage on pair of basic residues</keyword>
<reference evidence="10" key="1">
    <citation type="submission" date="2025-08" db="UniProtKB">
        <authorList>
            <consortium name="RefSeq"/>
        </authorList>
    </citation>
    <scope>IDENTIFICATION</scope>
    <source>
        <strain evidence="10">Aabys</strain>
        <tissue evidence="10">Whole body</tissue>
    </source>
</reference>
<comment type="subunit">
    <text evidence="2">Heterodimer of a B chain and an A chain linked by two disulfide bonds.</text>
</comment>
<gene>
    <name evidence="10" type="primary">LOC131806855</name>
</gene>
<dbReference type="InterPro" id="IPR022353">
    <property type="entry name" value="Insulin_CS"/>
</dbReference>